<protein>
    <submittedName>
        <fullName evidence="1">Uncharacterized protein</fullName>
    </submittedName>
</protein>
<evidence type="ECO:0000313" key="1">
    <source>
        <dbReference type="EMBL" id="GAG23424.1"/>
    </source>
</evidence>
<feature type="non-terminal residue" evidence="1">
    <location>
        <position position="1"/>
    </location>
</feature>
<comment type="caution">
    <text evidence="1">The sequence shown here is derived from an EMBL/GenBank/DDBJ whole genome shotgun (WGS) entry which is preliminary data.</text>
</comment>
<reference evidence="1" key="1">
    <citation type="journal article" date="2014" name="Front. Microbiol.">
        <title>High frequency of phylogenetically diverse reductive dehalogenase-homologous genes in deep subseafloor sedimentary metagenomes.</title>
        <authorList>
            <person name="Kawai M."/>
            <person name="Futagami T."/>
            <person name="Toyoda A."/>
            <person name="Takaki Y."/>
            <person name="Nishi S."/>
            <person name="Hori S."/>
            <person name="Arai W."/>
            <person name="Tsubouchi T."/>
            <person name="Morono Y."/>
            <person name="Uchiyama I."/>
            <person name="Ito T."/>
            <person name="Fujiyama A."/>
            <person name="Inagaki F."/>
            <person name="Takami H."/>
        </authorList>
    </citation>
    <scope>NUCLEOTIDE SEQUENCE</scope>
    <source>
        <strain evidence="1">Expedition CK06-06</strain>
    </source>
</reference>
<proteinExistence type="predicted"/>
<name>X0VY94_9ZZZZ</name>
<dbReference type="AlphaFoldDB" id="X0VY94"/>
<gene>
    <name evidence="1" type="ORF">S01H1_51475</name>
</gene>
<dbReference type="Pfam" id="PF17723">
    <property type="entry name" value="RHH_8"/>
    <property type="match status" value="1"/>
</dbReference>
<sequence>AHDLEDIVADGKATDLHVVGSLTIAQDVTRELAREAIRSVAAYGSFRANEEIKATLADRIKK</sequence>
<accession>X0VY94</accession>
<organism evidence="1">
    <name type="scientific">marine sediment metagenome</name>
    <dbReference type="NCBI Taxonomy" id="412755"/>
    <lineage>
        <taxon>unclassified sequences</taxon>
        <taxon>metagenomes</taxon>
        <taxon>ecological metagenomes</taxon>
    </lineage>
</organism>
<dbReference type="InterPro" id="IPR041088">
    <property type="entry name" value="RHH_8"/>
</dbReference>
<dbReference type="EMBL" id="BARS01033215">
    <property type="protein sequence ID" value="GAG23424.1"/>
    <property type="molecule type" value="Genomic_DNA"/>
</dbReference>